<dbReference type="RefSeq" id="WP_136461131.1">
    <property type="nucleotide sequence ID" value="NZ_SRKY01000001.1"/>
</dbReference>
<keyword evidence="1" id="KW-1133">Transmembrane helix</keyword>
<dbReference type="EMBL" id="SRKY01000001">
    <property type="protein sequence ID" value="THH38239.1"/>
    <property type="molecule type" value="Genomic_DNA"/>
</dbReference>
<keyword evidence="3" id="KW-1185">Reference proteome</keyword>
<keyword evidence="1" id="KW-0812">Transmembrane</keyword>
<accession>A0A4S4NFD6</accession>
<keyword evidence="1" id="KW-0472">Membrane</keyword>
<reference evidence="2 3" key="1">
    <citation type="submission" date="2019-04" db="EMBL/GenBank/DDBJ databases">
        <title>Shimia ponticola sp. nov., isolated from seawater.</title>
        <authorList>
            <person name="Kim Y.-O."/>
            <person name="Yoon J.-H."/>
        </authorList>
    </citation>
    <scope>NUCLEOTIDE SEQUENCE [LARGE SCALE GENOMIC DNA]</scope>
    <source>
        <strain evidence="2 3">MYP11</strain>
    </source>
</reference>
<protein>
    <submittedName>
        <fullName evidence="2">Uncharacterized protein</fullName>
    </submittedName>
</protein>
<evidence type="ECO:0000313" key="2">
    <source>
        <dbReference type="EMBL" id="THH38239.1"/>
    </source>
</evidence>
<dbReference type="OrthoDB" id="7865378at2"/>
<feature type="transmembrane region" description="Helical" evidence="1">
    <location>
        <begin position="12"/>
        <end position="32"/>
    </location>
</feature>
<feature type="transmembrane region" description="Helical" evidence="1">
    <location>
        <begin position="38"/>
        <end position="59"/>
    </location>
</feature>
<evidence type="ECO:0000256" key="1">
    <source>
        <dbReference type="SAM" id="Phobius"/>
    </source>
</evidence>
<comment type="caution">
    <text evidence="2">The sequence shown here is derived from an EMBL/GenBank/DDBJ whole genome shotgun (WGS) entry which is preliminary data.</text>
</comment>
<proteinExistence type="predicted"/>
<evidence type="ECO:0000313" key="3">
    <source>
        <dbReference type="Proteomes" id="UP000306602"/>
    </source>
</evidence>
<gene>
    <name evidence="2" type="ORF">E4Z66_01290</name>
</gene>
<name>A0A4S4NFD6_9RHOB</name>
<dbReference type="AlphaFoldDB" id="A0A4S4NFD6"/>
<dbReference type="Proteomes" id="UP000306602">
    <property type="component" value="Unassembled WGS sequence"/>
</dbReference>
<organism evidence="2 3">
    <name type="scientific">Aliishimia ponticola</name>
    <dbReference type="NCBI Taxonomy" id="2499833"/>
    <lineage>
        <taxon>Bacteria</taxon>
        <taxon>Pseudomonadati</taxon>
        <taxon>Pseudomonadota</taxon>
        <taxon>Alphaproteobacteria</taxon>
        <taxon>Rhodobacterales</taxon>
        <taxon>Paracoccaceae</taxon>
        <taxon>Aliishimia</taxon>
    </lineage>
</organism>
<sequence>MSTARYILHRFGVAMAYLGLSAWAIGSVIALAKMDADIFHRFGALGVAASVLFFSDRLLKIELGRQRSVERLLHEYGVELAAMRAGTEATKIPEEGYAVDFLTEERNFDRLRQEAAPFNMANVALMSVATLQWGFGDIFMTRLIEAAS</sequence>